<dbReference type="Proteomes" id="UP000887580">
    <property type="component" value="Unplaced"/>
</dbReference>
<evidence type="ECO:0000313" key="2">
    <source>
        <dbReference type="WBParaSite" id="PS1159_v2.g9553.t1"/>
    </source>
</evidence>
<sequence>MSETNEVMRELIHGTLSMINYVRHTPAYRLCQELKALPISRDDNDMNPEGSFYEDIVKNDPKEQQKNKKKSKKKKSKKNNSAEDEAAATAIGENDAITTEEIEEYIPMFEELLHDMNFSEIVVTEDLSPDLPQISPEDHDFAEKAQKLSDIFTSEINEIVSVFSDVSIDKQIAFLNRELANLQKKTATNVSVFEKRENEMKANIKEILAKTEAETKEQQKLEKQIQTLEAEIEKVEQQKDDIVKKIEKVDDNTFVKYKTQWQNTIKRFHDLEEEVKNVSCTIRREKQSYSDLSNAAKKDDEALKKEIELLEAAVQRKQAQLGAVEAKLESENQKYEDEKQKLLQSVQKSKMLMLKSMYDKEKLNLGRNYTKAQENVSCYQKALEREDDPIRREIFQKNFEQWEIYKIQIRSTKQILDAMLRDKAEQLERGAGNNIMEICQFNLPQFHASATPLNDLILPKRSTPTIMPPPMFSQSSYVVPSFPQSQQPPPHLLPPHQKSAQQQLQEHLQQQTPQRFHYQPNFPGQFYAVPVPYNPPTASQSDHAAYSTATTQTMVLSSPQNISGNNYRLDVNSPEEKQQRLEIKSTPSHSAPVLGNRWPIGVVPPNYVIQNDKVWIPQPAHLHHQQQQLQQHLIQQNMYSSGTSTNDNTDTYQEISSRQNSNESLRDGDGTAAAKIPIRTDQRISGKYPIGVIPPYYVTNVTQTGNSWTPPANNKAVFKFPSRNGSEEN</sequence>
<protein>
    <submittedName>
        <fullName evidence="2">Uncharacterized protein</fullName>
    </submittedName>
</protein>
<reference evidence="2" key="1">
    <citation type="submission" date="2022-11" db="UniProtKB">
        <authorList>
            <consortium name="WormBaseParasite"/>
        </authorList>
    </citation>
    <scope>IDENTIFICATION</scope>
</reference>
<name>A0AC35GWS1_9BILA</name>
<organism evidence="1 2">
    <name type="scientific">Panagrolaimus sp. PS1159</name>
    <dbReference type="NCBI Taxonomy" id="55785"/>
    <lineage>
        <taxon>Eukaryota</taxon>
        <taxon>Metazoa</taxon>
        <taxon>Ecdysozoa</taxon>
        <taxon>Nematoda</taxon>
        <taxon>Chromadorea</taxon>
        <taxon>Rhabditida</taxon>
        <taxon>Tylenchina</taxon>
        <taxon>Panagrolaimomorpha</taxon>
        <taxon>Panagrolaimoidea</taxon>
        <taxon>Panagrolaimidae</taxon>
        <taxon>Panagrolaimus</taxon>
    </lineage>
</organism>
<accession>A0AC35GWS1</accession>
<evidence type="ECO:0000313" key="1">
    <source>
        <dbReference type="Proteomes" id="UP000887580"/>
    </source>
</evidence>
<dbReference type="WBParaSite" id="PS1159_v2.g9553.t1">
    <property type="protein sequence ID" value="PS1159_v2.g9553.t1"/>
    <property type="gene ID" value="PS1159_v2.g9553"/>
</dbReference>
<proteinExistence type="predicted"/>